<feature type="region of interest" description="Disordered" evidence="4">
    <location>
        <begin position="534"/>
        <end position="571"/>
    </location>
</feature>
<feature type="region of interest" description="Disordered" evidence="4">
    <location>
        <begin position="176"/>
        <end position="196"/>
    </location>
</feature>
<dbReference type="PANTHER" id="PTHR45789:SF2">
    <property type="entry name" value="FI18025P1"/>
    <property type="match status" value="1"/>
</dbReference>
<feature type="region of interest" description="Disordered" evidence="4">
    <location>
        <begin position="298"/>
        <end position="318"/>
    </location>
</feature>
<evidence type="ECO:0000256" key="4">
    <source>
        <dbReference type="SAM" id="MobiDB-lite"/>
    </source>
</evidence>
<gene>
    <name evidence="6" type="ORF">CYLTODRAFT_487734</name>
</gene>
<evidence type="ECO:0000256" key="1">
    <source>
        <dbReference type="ARBA" id="ARBA00023125"/>
    </source>
</evidence>
<dbReference type="GO" id="GO:0000981">
    <property type="term" value="F:DNA-binding transcription factor activity, RNA polymerase II-specific"/>
    <property type="evidence" value="ECO:0007669"/>
    <property type="project" value="TreeGrafter"/>
</dbReference>
<feature type="compositionally biased region" description="Polar residues" evidence="4">
    <location>
        <begin position="380"/>
        <end position="393"/>
    </location>
</feature>
<feature type="region of interest" description="Disordered" evidence="4">
    <location>
        <begin position="1"/>
        <end position="153"/>
    </location>
</feature>
<feature type="compositionally biased region" description="Polar residues" evidence="4">
    <location>
        <begin position="305"/>
        <end position="315"/>
    </location>
</feature>
<organism evidence="6 7">
    <name type="scientific">Cylindrobasidium torrendii FP15055 ss-10</name>
    <dbReference type="NCBI Taxonomy" id="1314674"/>
    <lineage>
        <taxon>Eukaryota</taxon>
        <taxon>Fungi</taxon>
        <taxon>Dikarya</taxon>
        <taxon>Basidiomycota</taxon>
        <taxon>Agaricomycotina</taxon>
        <taxon>Agaricomycetes</taxon>
        <taxon>Agaricomycetidae</taxon>
        <taxon>Agaricales</taxon>
        <taxon>Marasmiineae</taxon>
        <taxon>Physalacriaceae</taxon>
        <taxon>Cylindrobasidium</taxon>
    </lineage>
</organism>
<feature type="compositionally biased region" description="Acidic residues" evidence="4">
    <location>
        <begin position="247"/>
        <end position="258"/>
    </location>
</feature>
<feature type="compositionally biased region" description="Basic residues" evidence="4">
    <location>
        <begin position="263"/>
        <end position="275"/>
    </location>
</feature>
<dbReference type="Gene3D" id="1.10.30.10">
    <property type="entry name" value="High mobility group box domain"/>
    <property type="match status" value="1"/>
</dbReference>
<feature type="region of interest" description="Disordered" evidence="4">
    <location>
        <begin position="656"/>
        <end position="738"/>
    </location>
</feature>
<dbReference type="SUPFAM" id="SSF47095">
    <property type="entry name" value="HMG-box"/>
    <property type="match status" value="1"/>
</dbReference>
<feature type="DNA-binding region" description="HMG box" evidence="3">
    <location>
        <begin position="281"/>
        <end position="349"/>
    </location>
</feature>
<feature type="compositionally biased region" description="Polar residues" evidence="4">
    <location>
        <begin position="418"/>
        <end position="428"/>
    </location>
</feature>
<dbReference type="Pfam" id="PF00505">
    <property type="entry name" value="HMG_box"/>
    <property type="match status" value="1"/>
</dbReference>
<accession>A0A0D7BJY8</accession>
<reference evidence="6 7" key="1">
    <citation type="journal article" date="2015" name="Fungal Genet. Biol.">
        <title>Evolution of novel wood decay mechanisms in Agaricales revealed by the genome sequences of Fistulina hepatica and Cylindrobasidium torrendii.</title>
        <authorList>
            <person name="Floudas D."/>
            <person name="Held B.W."/>
            <person name="Riley R."/>
            <person name="Nagy L.G."/>
            <person name="Koehler G."/>
            <person name="Ransdell A.S."/>
            <person name="Younus H."/>
            <person name="Chow J."/>
            <person name="Chiniquy J."/>
            <person name="Lipzen A."/>
            <person name="Tritt A."/>
            <person name="Sun H."/>
            <person name="Haridas S."/>
            <person name="LaButti K."/>
            <person name="Ohm R.A."/>
            <person name="Kues U."/>
            <person name="Blanchette R.A."/>
            <person name="Grigoriev I.V."/>
            <person name="Minto R.E."/>
            <person name="Hibbett D.S."/>
        </authorList>
    </citation>
    <scope>NUCLEOTIDE SEQUENCE [LARGE SCALE GENOMIC DNA]</scope>
    <source>
        <strain evidence="6 7">FP15055 ss-10</strain>
    </source>
</reference>
<keyword evidence="1 3" id="KW-0238">DNA-binding</keyword>
<dbReference type="PROSITE" id="PS50118">
    <property type="entry name" value="HMG_BOX_2"/>
    <property type="match status" value="1"/>
</dbReference>
<evidence type="ECO:0000313" key="7">
    <source>
        <dbReference type="Proteomes" id="UP000054007"/>
    </source>
</evidence>
<dbReference type="EMBL" id="KN880462">
    <property type="protein sequence ID" value="KIY70848.1"/>
    <property type="molecule type" value="Genomic_DNA"/>
</dbReference>
<feature type="compositionally biased region" description="Polar residues" evidence="4">
    <location>
        <begin position="701"/>
        <end position="713"/>
    </location>
</feature>
<dbReference type="InterPro" id="IPR036910">
    <property type="entry name" value="HMG_box_dom_sf"/>
</dbReference>
<dbReference type="PANTHER" id="PTHR45789">
    <property type="entry name" value="FI18025P1"/>
    <property type="match status" value="1"/>
</dbReference>
<evidence type="ECO:0000256" key="3">
    <source>
        <dbReference type="PROSITE-ProRule" id="PRU00267"/>
    </source>
</evidence>
<name>A0A0D7BJY8_9AGAR</name>
<evidence type="ECO:0000259" key="5">
    <source>
        <dbReference type="PROSITE" id="PS50118"/>
    </source>
</evidence>
<feature type="region of interest" description="Disordered" evidence="4">
    <location>
        <begin position="337"/>
        <end position="438"/>
    </location>
</feature>
<feature type="compositionally biased region" description="Basic and acidic residues" evidence="4">
    <location>
        <begin position="1"/>
        <end position="10"/>
    </location>
</feature>
<dbReference type="SMART" id="SM00398">
    <property type="entry name" value="HMG"/>
    <property type="match status" value="1"/>
</dbReference>
<keyword evidence="2 3" id="KW-0539">Nucleus</keyword>
<feature type="region of interest" description="Disordered" evidence="4">
    <location>
        <begin position="230"/>
        <end position="280"/>
    </location>
</feature>
<dbReference type="InterPro" id="IPR009071">
    <property type="entry name" value="HMG_box_dom"/>
</dbReference>
<dbReference type="AlphaFoldDB" id="A0A0D7BJY8"/>
<dbReference type="GO" id="GO:0000978">
    <property type="term" value="F:RNA polymerase II cis-regulatory region sequence-specific DNA binding"/>
    <property type="evidence" value="ECO:0007669"/>
    <property type="project" value="TreeGrafter"/>
</dbReference>
<dbReference type="Proteomes" id="UP000054007">
    <property type="component" value="Unassembled WGS sequence"/>
</dbReference>
<evidence type="ECO:0000256" key="2">
    <source>
        <dbReference type="ARBA" id="ARBA00023242"/>
    </source>
</evidence>
<evidence type="ECO:0000313" key="6">
    <source>
        <dbReference type="EMBL" id="KIY70848.1"/>
    </source>
</evidence>
<feature type="domain" description="HMG box" evidence="5">
    <location>
        <begin position="281"/>
        <end position="349"/>
    </location>
</feature>
<feature type="compositionally biased region" description="Pro residues" evidence="4">
    <location>
        <begin position="124"/>
        <end position="146"/>
    </location>
</feature>
<dbReference type="CDD" id="cd01389">
    <property type="entry name" value="HMG-box_ROX1-like"/>
    <property type="match status" value="1"/>
</dbReference>
<protein>
    <recommendedName>
        <fullName evidence="5">HMG box domain-containing protein</fullName>
    </recommendedName>
</protein>
<dbReference type="GO" id="GO:0005634">
    <property type="term" value="C:nucleus"/>
    <property type="evidence" value="ECO:0007669"/>
    <property type="project" value="UniProtKB-UniRule"/>
</dbReference>
<feature type="compositionally biased region" description="Pro residues" evidence="4">
    <location>
        <begin position="233"/>
        <end position="243"/>
    </location>
</feature>
<dbReference type="OrthoDB" id="6247875at2759"/>
<feature type="compositionally biased region" description="Polar residues" evidence="4">
    <location>
        <begin position="16"/>
        <end position="49"/>
    </location>
</feature>
<proteinExistence type="predicted"/>
<keyword evidence="7" id="KW-1185">Reference proteome</keyword>
<dbReference type="InterPro" id="IPR051356">
    <property type="entry name" value="SOX/SOX-like_TF"/>
</dbReference>
<dbReference type="STRING" id="1314674.A0A0D7BJY8"/>
<feature type="compositionally biased region" description="Low complexity" evidence="4">
    <location>
        <begin position="70"/>
        <end position="98"/>
    </location>
</feature>
<sequence>MPSPDLHSEADDLASSHMTETILNSEDVSLENNGDSTPDPVTSNTTASPSPGVISALSDESHTPEPSPRSPLSASSTSALPSSAMPDGSTLTSSSYSSGFKPSYRMIFPPPPPGKLRPAVFYDPPSPAPSSPPSRSPSPEPTPMRAPPLHVQQAMVSHYHTGPPLRSYREPPVSPTYAIPYVHGHPNRRIEPDQPQFSVLNFKAKQRAEPQANPPMEPPDSRKATWSIYTAPVPSPVPPPAEPVPVSEDEPAVSDSEEALTVHGKRRMKRVHSRPKPADHVARPANAWVLFRSEFNKKSKESMNHKSGQVISSEASEVWKYMPKDEKEEWYAKAKVESEKHATNNPGYRYQPHRTSSKGGKDKDAGSNSTTKPKAKTKRNAQNVGSKSLSPSPDGTPGAVRPTPPYTMPERKHAVSPTPGSSKQSGTARSVAAKKDPVLAYASTRVAPAVMAMISQHYENQKKAQAAAAPPPAAAPSTSFFAFPTTVSTMSITPAPAVRTAGPAPSPGPPRHFVAPSAASATFALTHYKPMPVRELSRSYSPPPTLKLDPRRHYPNAGPGRTPTGQEHYSSVHGPRVIVPTPAPLLYSGIKRPASAMEDVDVDVDAEGDSEWSIESEDEEDDDIDPVEAEQRAQNLARQRTAQFAAEAAAEWARKRARLGNNEKRGDEMDEDEGGVRLTQDKQVGLPVIEQTDTGREAASSGENIQAVDQSSAGDAFQGVAGGSEQTPIAGSKMGDVK</sequence>
<feature type="region of interest" description="Disordered" evidence="4">
    <location>
        <begin position="606"/>
        <end position="625"/>
    </location>
</feature>